<dbReference type="PROSITE" id="PS51257">
    <property type="entry name" value="PROKAR_LIPOPROTEIN"/>
    <property type="match status" value="1"/>
</dbReference>
<dbReference type="STRING" id="1619308.B5808_18840"/>
<protein>
    <recommendedName>
        <fullName evidence="8">ABC transporter substrate-binding protein</fullName>
    </recommendedName>
</protein>
<evidence type="ECO:0008006" key="8">
    <source>
        <dbReference type="Google" id="ProtNLM"/>
    </source>
</evidence>
<sequence>MIPNPGRPRLRRSALALAAVLSAGAALAGCTSMPAATMTVGSGASATLSVVASTDVYGSLASAVGGDQVAVTSLIDSPTKDPHEFLASARDQLAVKDADLVIENGGGYDDFLPQMVDASGASPVVVSVAEVSGYPAEGLNEHLWYDVPTMERLVDELADRFSDLDPEDAPVFTANATSAKGQLAALAATEDDLAESYRGQRFLATEPLALYMLDAIGLVDATPAGLQDAVERGAEVPPDEFLQAIELATNGTVDLVVHDTQTPTAQANALVENAKTAGTPTVALSETLPEGEDYFTWMKANLDRITEALAR</sequence>
<dbReference type="SUPFAM" id="SSF53807">
    <property type="entry name" value="Helical backbone' metal receptor"/>
    <property type="match status" value="1"/>
</dbReference>
<feature type="signal peptide" evidence="5">
    <location>
        <begin position="1"/>
        <end position="28"/>
    </location>
</feature>
<proteinExistence type="predicted"/>
<dbReference type="PANTHER" id="PTHR42953">
    <property type="entry name" value="HIGH-AFFINITY ZINC UPTAKE SYSTEM PROTEIN ZNUA-RELATED"/>
    <property type="match status" value="1"/>
</dbReference>
<dbReference type="PROSITE" id="PS51318">
    <property type="entry name" value="TAT"/>
    <property type="match status" value="1"/>
</dbReference>
<evidence type="ECO:0000256" key="2">
    <source>
        <dbReference type="ARBA" id="ARBA00022448"/>
    </source>
</evidence>
<dbReference type="InterPro" id="IPR006311">
    <property type="entry name" value="TAT_signal"/>
</dbReference>
<reference evidence="6 7" key="1">
    <citation type="submission" date="2017-04" db="EMBL/GenBank/DDBJ databases">
        <authorList>
            <person name="Afonso C.L."/>
            <person name="Miller P.J."/>
            <person name="Scott M.A."/>
            <person name="Spackman E."/>
            <person name="Goraichik I."/>
            <person name="Dimitrov K.M."/>
            <person name="Suarez D.L."/>
            <person name="Swayne D.E."/>
        </authorList>
    </citation>
    <scope>NUCLEOTIDE SEQUENCE [LARGE SCALE GENOMIC DNA]</scope>
    <source>
        <strain evidence="7">XA(T)</strain>
    </source>
</reference>
<dbReference type="AlphaFoldDB" id="A0A1X9LPF4"/>
<comment type="subcellular location">
    <subcellularLocation>
        <location evidence="1">Cell envelope</location>
    </subcellularLocation>
</comment>
<keyword evidence="7" id="KW-1185">Reference proteome</keyword>
<dbReference type="RefSeq" id="WP_085021190.1">
    <property type="nucleotide sequence ID" value="NZ_BMHD01000001.1"/>
</dbReference>
<dbReference type="GO" id="GO:0046872">
    <property type="term" value="F:metal ion binding"/>
    <property type="evidence" value="ECO:0007669"/>
    <property type="project" value="UniProtKB-KW"/>
</dbReference>
<keyword evidence="3" id="KW-0479">Metal-binding</keyword>
<dbReference type="KEGG" id="cphy:B5808_18840"/>
<name>A0A1X9LPF4_9MICO</name>
<dbReference type="GO" id="GO:0030001">
    <property type="term" value="P:metal ion transport"/>
    <property type="evidence" value="ECO:0007669"/>
    <property type="project" value="InterPro"/>
</dbReference>
<evidence type="ECO:0000256" key="4">
    <source>
        <dbReference type="ARBA" id="ARBA00022729"/>
    </source>
</evidence>
<gene>
    <name evidence="6" type="ORF">B5808_18840</name>
</gene>
<organism evidence="6 7">
    <name type="scientific">Cnuibacter physcomitrellae</name>
    <dbReference type="NCBI Taxonomy" id="1619308"/>
    <lineage>
        <taxon>Bacteria</taxon>
        <taxon>Bacillati</taxon>
        <taxon>Actinomycetota</taxon>
        <taxon>Actinomycetes</taxon>
        <taxon>Micrococcales</taxon>
        <taxon>Microbacteriaceae</taxon>
        <taxon>Cnuibacter</taxon>
    </lineage>
</organism>
<dbReference type="EMBL" id="CP020715">
    <property type="protein sequence ID" value="ARJ07053.1"/>
    <property type="molecule type" value="Genomic_DNA"/>
</dbReference>
<keyword evidence="4 5" id="KW-0732">Signal</keyword>
<dbReference type="Proteomes" id="UP000192775">
    <property type="component" value="Chromosome"/>
</dbReference>
<evidence type="ECO:0000256" key="1">
    <source>
        <dbReference type="ARBA" id="ARBA00004196"/>
    </source>
</evidence>
<evidence type="ECO:0000313" key="6">
    <source>
        <dbReference type="EMBL" id="ARJ07053.1"/>
    </source>
</evidence>
<keyword evidence="2" id="KW-0813">Transport</keyword>
<dbReference type="PANTHER" id="PTHR42953:SF1">
    <property type="entry name" value="METAL-BINDING PROTEIN HI_0362-RELATED"/>
    <property type="match status" value="1"/>
</dbReference>
<evidence type="ECO:0000256" key="5">
    <source>
        <dbReference type="SAM" id="SignalP"/>
    </source>
</evidence>
<dbReference type="GO" id="GO:0030313">
    <property type="term" value="C:cell envelope"/>
    <property type="evidence" value="ECO:0007669"/>
    <property type="project" value="UniProtKB-SubCell"/>
</dbReference>
<dbReference type="Pfam" id="PF01297">
    <property type="entry name" value="ZnuA"/>
    <property type="match status" value="1"/>
</dbReference>
<accession>A0A1X9LPF4</accession>
<dbReference type="InterPro" id="IPR050492">
    <property type="entry name" value="Bact_metal-bind_prot9"/>
</dbReference>
<dbReference type="Gene3D" id="3.40.50.1980">
    <property type="entry name" value="Nitrogenase molybdenum iron protein domain"/>
    <property type="match status" value="2"/>
</dbReference>
<dbReference type="InterPro" id="IPR006127">
    <property type="entry name" value="ZnuA-like"/>
</dbReference>
<evidence type="ECO:0000313" key="7">
    <source>
        <dbReference type="Proteomes" id="UP000192775"/>
    </source>
</evidence>
<feature type="chain" id="PRO_5038861632" description="ABC transporter substrate-binding protein" evidence="5">
    <location>
        <begin position="29"/>
        <end position="311"/>
    </location>
</feature>
<evidence type="ECO:0000256" key="3">
    <source>
        <dbReference type="ARBA" id="ARBA00022723"/>
    </source>
</evidence>